<dbReference type="PROSITE" id="PS51257">
    <property type="entry name" value="PROKAR_LIPOPROTEIN"/>
    <property type="match status" value="1"/>
</dbReference>
<dbReference type="AlphaFoldDB" id="A0A4R9K4G7"/>
<gene>
    <name evidence="1" type="ORF">EHQ58_06020</name>
</gene>
<evidence type="ECO:0000313" key="1">
    <source>
        <dbReference type="EMBL" id="TGL60054.1"/>
    </source>
</evidence>
<sequence length="117" mass="13789">MIFRFSYATILLAFFFSCKPSTEDEFDELKRTSSVFRLAIFCYENPSLQATRNSECESALASSIENIEIILHRQTELIFTKVILPKQTREEIEQLLRTRTELGIRYLEIWKQSVNLE</sequence>
<dbReference type="EMBL" id="RQGD01000022">
    <property type="protein sequence ID" value="TGL60054.1"/>
    <property type="molecule type" value="Genomic_DNA"/>
</dbReference>
<dbReference type="OrthoDB" id="330273at2"/>
<name>A0A4R9K4G7_9LEPT</name>
<comment type="caution">
    <text evidence="1">The sequence shown here is derived from an EMBL/GenBank/DDBJ whole genome shotgun (WGS) entry which is preliminary data.</text>
</comment>
<keyword evidence="2" id="KW-1185">Reference proteome</keyword>
<evidence type="ECO:0008006" key="3">
    <source>
        <dbReference type="Google" id="ProtNLM"/>
    </source>
</evidence>
<reference evidence="1" key="1">
    <citation type="journal article" date="2019" name="PLoS Negl. Trop. Dis.">
        <title>Revisiting the worldwide diversity of Leptospira species in the environment.</title>
        <authorList>
            <person name="Vincent A.T."/>
            <person name="Schiettekatte O."/>
            <person name="Bourhy P."/>
            <person name="Veyrier F.J."/>
            <person name="Picardeau M."/>
        </authorList>
    </citation>
    <scope>NUCLEOTIDE SEQUENCE [LARGE SCALE GENOMIC DNA]</scope>
    <source>
        <strain evidence="1">201702476</strain>
    </source>
</reference>
<accession>A0A4R9K4G7</accession>
<protein>
    <recommendedName>
        <fullName evidence="3">Lipoprotein</fullName>
    </recommendedName>
</protein>
<evidence type="ECO:0000313" key="2">
    <source>
        <dbReference type="Proteomes" id="UP000297693"/>
    </source>
</evidence>
<proteinExistence type="predicted"/>
<dbReference type="RefSeq" id="WP_135622981.1">
    <property type="nucleotide sequence ID" value="NZ_RQGD01000022.1"/>
</dbReference>
<organism evidence="1 2">
    <name type="scientific">Leptospira ognonensis</name>
    <dbReference type="NCBI Taxonomy" id="2484945"/>
    <lineage>
        <taxon>Bacteria</taxon>
        <taxon>Pseudomonadati</taxon>
        <taxon>Spirochaetota</taxon>
        <taxon>Spirochaetia</taxon>
        <taxon>Leptospirales</taxon>
        <taxon>Leptospiraceae</taxon>
        <taxon>Leptospira</taxon>
    </lineage>
</organism>
<dbReference type="Proteomes" id="UP000297693">
    <property type="component" value="Unassembled WGS sequence"/>
</dbReference>